<dbReference type="GO" id="GO:0008157">
    <property type="term" value="F:protein phosphatase 1 binding"/>
    <property type="evidence" value="ECO:0007669"/>
    <property type="project" value="TreeGrafter"/>
</dbReference>
<dbReference type="Proteomes" id="UP000593565">
    <property type="component" value="Unassembled WGS sequence"/>
</dbReference>
<organism evidence="3 4">
    <name type="scientific">Ameiurus melas</name>
    <name type="common">Black bullhead</name>
    <name type="synonym">Silurus melas</name>
    <dbReference type="NCBI Taxonomy" id="219545"/>
    <lineage>
        <taxon>Eukaryota</taxon>
        <taxon>Metazoa</taxon>
        <taxon>Chordata</taxon>
        <taxon>Craniata</taxon>
        <taxon>Vertebrata</taxon>
        <taxon>Euteleostomi</taxon>
        <taxon>Actinopterygii</taxon>
        <taxon>Neopterygii</taxon>
        <taxon>Teleostei</taxon>
        <taxon>Ostariophysi</taxon>
        <taxon>Siluriformes</taxon>
        <taxon>Ictaluridae</taxon>
        <taxon>Ameiurus</taxon>
    </lineage>
</organism>
<dbReference type="InterPro" id="IPR005036">
    <property type="entry name" value="CBM21_dom"/>
</dbReference>
<reference evidence="3 4" key="1">
    <citation type="submission" date="2020-02" db="EMBL/GenBank/DDBJ databases">
        <title>A chromosome-scale genome assembly of the black bullhead catfish (Ameiurus melas).</title>
        <authorList>
            <person name="Wen M."/>
            <person name="Zham M."/>
            <person name="Cabau C."/>
            <person name="Klopp C."/>
            <person name="Donnadieu C."/>
            <person name="Roques C."/>
            <person name="Bouchez O."/>
            <person name="Lampietro C."/>
            <person name="Jouanno E."/>
            <person name="Herpin A."/>
            <person name="Louis A."/>
            <person name="Berthelot C."/>
            <person name="Parey E."/>
            <person name="Roest-Crollius H."/>
            <person name="Braasch I."/>
            <person name="Postlethwait J."/>
            <person name="Robinson-Rechavi M."/>
            <person name="Echchiki A."/>
            <person name="Begum T."/>
            <person name="Montfort J."/>
            <person name="Schartl M."/>
            <person name="Bobe J."/>
            <person name="Guiguen Y."/>
        </authorList>
    </citation>
    <scope>NUCLEOTIDE SEQUENCE [LARGE SCALE GENOMIC DNA]</scope>
    <source>
        <strain evidence="3">M_S1</strain>
        <tissue evidence="3">Blood</tissue>
    </source>
</reference>
<dbReference type="GO" id="GO:2001069">
    <property type="term" value="F:glycogen binding"/>
    <property type="evidence" value="ECO:0007669"/>
    <property type="project" value="TreeGrafter"/>
</dbReference>
<feature type="chain" id="PRO_5029539449" description="CBM21 domain-containing protein" evidence="1">
    <location>
        <begin position="18"/>
        <end position="383"/>
    </location>
</feature>
<evidence type="ECO:0000313" key="3">
    <source>
        <dbReference type="EMBL" id="KAF4082664.1"/>
    </source>
</evidence>
<name>A0A7J6AI91_AMEME</name>
<protein>
    <recommendedName>
        <fullName evidence="2">CBM21 domain-containing protein</fullName>
    </recommendedName>
</protein>
<dbReference type="GO" id="GO:0000164">
    <property type="term" value="C:protein phosphatase type 1 complex"/>
    <property type="evidence" value="ECO:0007669"/>
    <property type="project" value="TreeGrafter"/>
</dbReference>
<accession>A0A7J6AI91</accession>
<evidence type="ECO:0000256" key="1">
    <source>
        <dbReference type="SAM" id="SignalP"/>
    </source>
</evidence>
<comment type="caution">
    <text evidence="3">The sequence shown here is derived from an EMBL/GenBank/DDBJ whole genome shotgun (WGS) entry which is preliminary data.</text>
</comment>
<proteinExistence type="predicted"/>
<dbReference type="Pfam" id="PF03370">
    <property type="entry name" value="CBM_21"/>
    <property type="match status" value="1"/>
</dbReference>
<dbReference type="PROSITE" id="PS51159">
    <property type="entry name" value="CBM21"/>
    <property type="match status" value="1"/>
</dbReference>
<dbReference type="AlphaFoldDB" id="A0A7J6AI91"/>
<evidence type="ECO:0000313" key="4">
    <source>
        <dbReference type="Proteomes" id="UP000593565"/>
    </source>
</evidence>
<feature type="signal peptide" evidence="1">
    <location>
        <begin position="1"/>
        <end position="17"/>
    </location>
</feature>
<dbReference type="GO" id="GO:0005979">
    <property type="term" value="P:regulation of glycogen biosynthetic process"/>
    <property type="evidence" value="ECO:0007669"/>
    <property type="project" value="TreeGrafter"/>
</dbReference>
<dbReference type="PANTHER" id="PTHR12307:SF15">
    <property type="entry name" value="PROTEIN PHOSPHATASE 1 REGULATORY SUBUNIT 3C"/>
    <property type="match status" value="1"/>
</dbReference>
<dbReference type="InterPro" id="IPR050782">
    <property type="entry name" value="PP1_regulatory_subunit_3"/>
</dbReference>
<dbReference type="EMBL" id="JAAGNN010000012">
    <property type="protein sequence ID" value="KAF4082664.1"/>
    <property type="molecule type" value="Genomic_DNA"/>
</dbReference>
<sequence length="383" mass="42514">MYLLLTTFFKLFCRVASQCTLGCSMGTLGNTHNHKACCVTPADSTKQCADRLVCIDLGGLLTDKTLVIFANTGMSAAKVMPVDLAMHMSMNRHPSVEQLLAMSMHRSHRAITRPSIYDNLRSQASGSLKISESPVRAQNCTSPCGTLKKKKRVVFADDKGLALTAVRIFNSDPPISDEEELSSLVKQKTDLSVQNKKPRLRLGFPQPSADLPSFLEKLAKTLVHLESCSLVYGSLIGKVRVCNISPEKAVHVRITYDSWRSHQDIPCTPIQRKNENSDTELFFFNIPVPSCPNIQDRLEFCVSFRPGSGNTLLWDSNGGQNYRVLVEDVNSEEASSVEKKTLRPQIFQSPQSMPLRKGPTLYKSANLSSLITPMNMMKTVSRQ</sequence>
<keyword evidence="4" id="KW-1185">Reference proteome</keyword>
<feature type="domain" description="CBM21" evidence="2">
    <location>
        <begin position="215"/>
        <end position="325"/>
    </location>
</feature>
<dbReference type="PANTHER" id="PTHR12307">
    <property type="entry name" value="PROTEIN PHOSPHATASE 1 REGULATORY SUBUNIT"/>
    <property type="match status" value="1"/>
</dbReference>
<evidence type="ECO:0000259" key="2">
    <source>
        <dbReference type="PROSITE" id="PS51159"/>
    </source>
</evidence>
<dbReference type="Gene3D" id="2.60.40.2440">
    <property type="entry name" value="Carbohydrate binding type-21 domain"/>
    <property type="match status" value="1"/>
</dbReference>
<dbReference type="InterPro" id="IPR038175">
    <property type="entry name" value="CBM21_dom_sf"/>
</dbReference>
<gene>
    <name evidence="3" type="ORF">AMELA_G00154130</name>
</gene>
<keyword evidence="1" id="KW-0732">Signal</keyword>